<dbReference type="SUPFAM" id="SSF51735">
    <property type="entry name" value="NAD(P)-binding Rossmann-fold domains"/>
    <property type="match status" value="1"/>
</dbReference>
<dbReference type="PANTHER" id="PTHR10996:SF277">
    <property type="entry name" value="GLYOXYLATE REDUCTASE_HYDROXYPYRUVATE REDUCTASE"/>
    <property type="match status" value="1"/>
</dbReference>
<dbReference type="GO" id="GO:0005829">
    <property type="term" value="C:cytosol"/>
    <property type="evidence" value="ECO:0007669"/>
    <property type="project" value="TreeGrafter"/>
</dbReference>
<feature type="domain" description="D-isomer specific 2-hydroxyacid dehydrogenase catalytic" evidence="4">
    <location>
        <begin position="18"/>
        <end position="331"/>
    </location>
</feature>
<keyword evidence="8" id="KW-1185">Reference proteome</keyword>
<dbReference type="Gene3D" id="3.40.50.720">
    <property type="entry name" value="NAD(P)-binding Rossmann-like Domain"/>
    <property type="match status" value="2"/>
</dbReference>
<dbReference type="EMBL" id="KB293237">
    <property type="protein sequence ID" value="ELU16240.1"/>
    <property type="molecule type" value="Genomic_DNA"/>
</dbReference>
<evidence type="ECO:0000259" key="4">
    <source>
        <dbReference type="Pfam" id="PF00389"/>
    </source>
</evidence>
<reference evidence="8" key="1">
    <citation type="submission" date="2012-12" db="EMBL/GenBank/DDBJ databases">
        <authorList>
            <person name="Hellsten U."/>
            <person name="Grimwood J."/>
            <person name="Chapman J.A."/>
            <person name="Shapiro H."/>
            <person name="Aerts A."/>
            <person name="Otillar R.P."/>
            <person name="Terry A.Y."/>
            <person name="Boore J.L."/>
            <person name="Simakov O."/>
            <person name="Marletaz F."/>
            <person name="Cho S.-J."/>
            <person name="Edsinger-Gonzales E."/>
            <person name="Havlak P."/>
            <person name="Kuo D.-H."/>
            <person name="Larsson T."/>
            <person name="Lv J."/>
            <person name="Arendt D."/>
            <person name="Savage R."/>
            <person name="Osoegawa K."/>
            <person name="de Jong P."/>
            <person name="Lindberg D.R."/>
            <person name="Seaver E.C."/>
            <person name="Weisblat D.A."/>
            <person name="Putnam N.H."/>
            <person name="Grigoriev I.V."/>
            <person name="Rokhsar D.S."/>
        </authorList>
    </citation>
    <scope>NUCLEOTIDE SEQUENCE</scope>
    <source>
        <strain evidence="8">I ESC-2004</strain>
    </source>
</reference>
<dbReference type="SUPFAM" id="SSF52283">
    <property type="entry name" value="Formate/glycerate dehydrogenase catalytic domain-like"/>
    <property type="match status" value="1"/>
</dbReference>
<dbReference type="OrthoDB" id="298012at2759"/>
<name>R7VJW0_CAPTE</name>
<dbReference type="FunCoup" id="R7VJW0">
    <property type="interactions" value="898"/>
</dbReference>
<dbReference type="PANTHER" id="PTHR10996">
    <property type="entry name" value="2-HYDROXYACID DEHYDROGENASE-RELATED"/>
    <property type="match status" value="1"/>
</dbReference>
<comment type="similarity">
    <text evidence="3">Belongs to the D-isomer specific 2-hydroxyacid dehydrogenase family.</text>
</comment>
<gene>
    <name evidence="6" type="ORF">CAPTEDRAFT_171654</name>
</gene>
<protein>
    <recommendedName>
        <fullName evidence="2">Glyoxylate reductase/hydroxypyruvate reductase</fullName>
    </recommendedName>
</protein>
<dbReference type="Pfam" id="PF00389">
    <property type="entry name" value="2-Hacid_dh"/>
    <property type="match status" value="1"/>
</dbReference>
<dbReference type="FunFam" id="3.40.50.720:FF:000026">
    <property type="entry name" value="Glyoxylate/hydroxypyruvate reductase B"/>
    <property type="match status" value="1"/>
</dbReference>
<evidence type="ECO:0000259" key="5">
    <source>
        <dbReference type="Pfam" id="PF02826"/>
    </source>
</evidence>
<proteinExistence type="inferred from homology"/>
<dbReference type="PROSITE" id="PS00671">
    <property type="entry name" value="D_2_HYDROXYACID_DH_3"/>
    <property type="match status" value="1"/>
</dbReference>
<reference evidence="7" key="3">
    <citation type="submission" date="2015-06" db="UniProtKB">
        <authorList>
            <consortium name="EnsemblMetazoa"/>
        </authorList>
    </citation>
    <scope>IDENTIFICATION</scope>
</reference>
<dbReference type="EnsemblMetazoa" id="CapteT171654">
    <property type="protein sequence ID" value="CapteP171654"/>
    <property type="gene ID" value="CapteG171654"/>
</dbReference>
<dbReference type="Pfam" id="PF02826">
    <property type="entry name" value="2-Hacid_dh_C"/>
    <property type="match status" value="1"/>
</dbReference>
<dbReference type="InterPro" id="IPR006139">
    <property type="entry name" value="D-isomer_2_OHA_DH_cat_dom"/>
</dbReference>
<evidence type="ECO:0000313" key="7">
    <source>
        <dbReference type="EnsemblMetazoa" id="CapteP171654"/>
    </source>
</evidence>
<dbReference type="OMA" id="PHIAWAY"/>
<dbReference type="Proteomes" id="UP000014760">
    <property type="component" value="Unassembled WGS sequence"/>
</dbReference>
<dbReference type="GO" id="GO:0030267">
    <property type="term" value="F:glyoxylate reductase (NADPH) activity"/>
    <property type="evidence" value="ECO:0007669"/>
    <property type="project" value="TreeGrafter"/>
</dbReference>
<evidence type="ECO:0000313" key="8">
    <source>
        <dbReference type="Proteomes" id="UP000014760"/>
    </source>
</evidence>
<dbReference type="EMBL" id="AMQN01004330">
    <property type="status" value="NOT_ANNOTATED_CDS"/>
    <property type="molecule type" value="Genomic_DNA"/>
</dbReference>
<dbReference type="AlphaFoldDB" id="R7VJW0"/>
<keyword evidence="1 3" id="KW-0560">Oxidoreductase</keyword>
<dbReference type="InterPro" id="IPR006140">
    <property type="entry name" value="D-isomer_DH_NAD-bd"/>
</dbReference>
<dbReference type="GO" id="GO:0008465">
    <property type="term" value="F:hydroxypyruvate reductase (NADH) activity"/>
    <property type="evidence" value="ECO:0007669"/>
    <property type="project" value="TreeGrafter"/>
</dbReference>
<dbReference type="GO" id="GO:0051287">
    <property type="term" value="F:NAD binding"/>
    <property type="evidence" value="ECO:0007669"/>
    <property type="project" value="InterPro"/>
</dbReference>
<dbReference type="CDD" id="cd05301">
    <property type="entry name" value="GDH"/>
    <property type="match status" value="1"/>
</dbReference>
<dbReference type="InterPro" id="IPR029753">
    <property type="entry name" value="D-isomer_DH_CS"/>
</dbReference>
<reference evidence="6 8" key="2">
    <citation type="journal article" date="2013" name="Nature">
        <title>Insights into bilaterian evolution from three spiralian genomes.</title>
        <authorList>
            <person name="Simakov O."/>
            <person name="Marletaz F."/>
            <person name="Cho S.J."/>
            <person name="Edsinger-Gonzales E."/>
            <person name="Havlak P."/>
            <person name="Hellsten U."/>
            <person name="Kuo D.H."/>
            <person name="Larsson T."/>
            <person name="Lv J."/>
            <person name="Arendt D."/>
            <person name="Savage R."/>
            <person name="Osoegawa K."/>
            <person name="de Jong P."/>
            <person name="Grimwood J."/>
            <person name="Chapman J.A."/>
            <person name="Shapiro H."/>
            <person name="Aerts A."/>
            <person name="Otillar R.P."/>
            <person name="Terry A.Y."/>
            <person name="Boore J.L."/>
            <person name="Grigoriev I.V."/>
            <person name="Lindberg D.R."/>
            <person name="Seaver E.C."/>
            <person name="Weisblat D.A."/>
            <person name="Putnam N.H."/>
            <person name="Rokhsar D.S."/>
        </authorList>
    </citation>
    <scope>NUCLEOTIDE SEQUENCE</scope>
    <source>
        <strain evidence="6 8">I ESC-2004</strain>
    </source>
</reference>
<dbReference type="STRING" id="283909.R7VJW0"/>
<sequence>MRLASALFHAASRAMPSVYITRRVPPRGLSLLQQRQMQISQWDSDAPVPQDELMKGVVGKDALFCLLTDKIDKNVIQAAGPQLKVIGTMSVGYEHIDLAECKSRGIIVGYTPDVLTDATAELTVALLLATSRRIVEGAAAVKSGEWSTWAPLWMCGPGLHGATVGVVGLGRIGMATARRLRPFGIQRLIYTGRSEKAEAKEVDAEFVSFEALLQQSDFVIATCPLNEQTKGLFNMKTFSQMKRSAIFINSSRGGVVDQDDLYTALNTRLIGAAGLDVTVPEPLPPSHPLLSLANCVVLPHIGSANNETRNTMSALTAQNIIAAVDGKALPAQLTLP</sequence>
<dbReference type="InterPro" id="IPR050223">
    <property type="entry name" value="D-isomer_2-hydroxyacid_DH"/>
</dbReference>
<evidence type="ECO:0000256" key="3">
    <source>
        <dbReference type="RuleBase" id="RU003719"/>
    </source>
</evidence>
<evidence type="ECO:0000256" key="2">
    <source>
        <dbReference type="ARBA" id="ARBA00073306"/>
    </source>
</evidence>
<organism evidence="6">
    <name type="scientific">Capitella teleta</name>
    <name type="common">Polychaete worm</name>
    <dbReference type="NCBI Taxonomy" id="283909"/>
    <lineage>
        <taxon>Eukaryota</taxon>
        <taxon>Metazoa</taxon>
        <taxon>Spiralia</taxon>
        <taxon>Lophotrochozoa</taxon>
        <taxon>Annelida</taxon>
        <taxon>Polychaeta</taxon>
        <taxon>Sedentaria</taxon>
        <taxon>Scolecida</taxon>
        <taxon>Capitellidae</taxon>
        <taxon>Capitella</taxon>
    </lineage>
</organism>
<evidence type="ECO:0000313" key="6">
    <source>
        <dbReference type="EMBL" id="ELU16240.1"/>
    </source>
</evidence>
<feature type="domain" description="D-isomer specific 2-hydroxyacid dehydrogenase NAD-binding" evidence="5">
    <location>
        <begin position="124"/>
        <end position="302"/>
    </location>
</feature>
<dbReference type="InterPro" id="IPR036291">
    <property type="entry name" value="NAD(P)-bd_dom_sf"/>
</dbReference>
<accession>R7VJW0</accession>
<evidence type="ECO:0000256" key="1">
    <source>
        <dbReference type="ARBA" id="ARBA00023002"/>
    </source>
</evidence>
<dbReference type="HOGENOM" id="CLU_019796_1_2_1"/>